<proteinExistence type="predicted"/>
<organism evidence="1">
    <name type="scientific">Dulem virus 158</name>
    <dbReference type="NCBI Taxonomy" id="3145635"/>
    <lineage>
        <taxon>Viruses</taxon>
        <taxon>Monodnaviria</taxon>
        <taxon>Sangervirae</taxon>
        <taxon>Phixviricota</taxon>
        <taxon>Malgrandaviricetes</taxon>
        <taxon>Petitvirales</taxon>
        <taxon>Microviridae</taxon>
        <taxon>Microvirus</taxon>
    </lineage>
</organism>
<name>A0AAU8B9E1_9VIRU</name>
<protein>
    <submittedName>
        <fullName evidence="1">Uncharacterized protein</fullName>
    </submittedName>
</protein>
<dbReference type="EMBL" id="PP511823">
    <property type="protein sequence ID" value="XCD07877.1"/>
    <property type="molecule type" value="Genomic_DNA"/>
</dbReference>
<accession>A0AAU8B9E1</accession>
<sequence length="51" mass="5826">MKFQLMLGKVCLGTYRSMRSANTAYNLVELALKTADVDLSQFHFCLEVIRV</sequence>
<reference evidence="1" key="1">
    <citation type="submission" date="2024-03" db="EMBL/GenBank/DDBJ databases">
        <title>Diverse circular DNA viruses in blood, oral, and fecal samples of captive lemurs.</title>
        <authorList>
            <person name="Paietta E.N."/>
            <person name="Kraberger S."/>
            <person name="Lund M.C."/>
            <person name="Custer J.M."/>
            <person name="Vargas K.M."/>
            <person name="Ehmke E.E."/>
            <person name="Yoder A.D."/>
            <person name="Varsani A."/>
        </authorList>
    </citation>
    <scope>NUCLEOTIDE SEQUENCE</scope>
    <source>
        <strain evidence="1">Duke_28FS_89</strain>
    </source>
</reference>
<evidence type="ECO:0000313" key="1">
    <source>
        <dbReference type="EMBL" id="XCD07877.1"/>
    </source>
</evidence>